<feature type="non-terminal residue" evidence="1">
    <location>
        <position position="1"/>
    </location>
</feature>
<evidence type="ECO:0000313" key="1">
    <source>
        <dbReference type="EMBL" id="CAF4538289.1"/>
    </source>
</evidence>
<sequence length="144" mass="16409">TVTITVKVKQPTSSVFLQQLYPKYNQTLNCPCTQISTEYKEFISFQPTFHQVCSSDFIGQSWLDYNTVNPTVASISLIDFRATMSYSFLALLTFCELSLETIQNTLLVFNSSTFVTSSVISENIFQLRADEFISLFQETTIKSF</sequence>
<gene>
    <name evidence="1" type="ORF">TMI583_LOCUS49266</name>
</gene>
<dbReference type="Proteomes" id="UP000682733">
    <property type="component" value="Unassembled WGS sequence"/>
</dbReference>
<accession>A0A8S2Y698</accession>
<reference evidence="1" key="1">
    <citation type="submission" date="2021-02" db="EMBL/GenBank/DDBJ databases">
        <authorList>
            <person name="Nowell W R."/>
        </authorList>
    </citation>
    <scope>NUCLEOTIDE SEQUENCE</scope>
</reference>
<dbReference type="EMBL" id="CAJOBA010106232">
    <property type="protein sequence ID" value="CAF4538289.1"/>
    <property type="molecule type" value="Genomic_DNA"/>
</dbReference>
<feature type="non-terminal residue" evidence="1">
    <location>
        <position position="144"/>
    </location>
</feature>
<proteinExistence type="predicted"/>
<organism evidence="1 2">
    <name type="scientific">Didymodactylos carnosus</name>
    <dbReference type="NCBI Taxonomy" id="1234261"/>
    <lineage>
        <taxon>Eukaryota</taxon>
        <taxon>Metazoa</taxon>
        <taxon>Spiralia</taxon>
        <taxon>Gnathifera</taxon>
        <taxon>Rotifera</taxon>
        <taxon>Eurotatoria</taxon>
        <taxon>Bdelloidea</taxon>
        <taxon>Philodinida</taxon>
        <taxon>Philodinidae</taxon>
        <taxon>Didymodactylos</taxon>
    </lineage>
</organism>
<comment type="caution">
    <text evidence="1">The sequence shown here is derived from an EMBL/GenBank/DDBJ whole genome shotgun (WGS) entry which is preliminary data.</text>
</comment>
<evidence type="ECO:0000313" key="2">
    <source>
        <dbReference type="Proteomes" id="UP000682733"/>
    </source>
</evidence>
<protein>
    <submittedName>
        <fullName evidence="1">Uncharacterized protein</fullName>
    </submittedName>
</protein>
<dbReference type="AlphaFoldDB" id="A0A8S2Y698"/>
<name>A0A8S2Y698_9BILA</name>